<dbReference type="GO" id="GO:0016491">
    <property type="term" value="F:oxidoreductase activity"/>
    <property type="evidence" value="ECO:0007669"/>
    <property type="project" value="UniProtKB-KW"/>
</dbReference>
<dbReference type="InterPro" id="IPR046373">
    <property type="entry name" value="Acyl-CoA_Oxase/DH_mid-dom_sf"/>
</dbReference>
<feature type="domain" description="Acyl-CoA oxidase/dehydrogenase middle" evidence="6">
    <location>
        <begin position="126"/>
        <end position="220"/>
    </location>
</feature>
<reference evidence="8 9" key="1">
    <citation type="submission" date="2020-10" db="EMBL/GenBank/DDBJ databases">
        <authorList>
            <person name="Peeters C."/>
        </authorList>
    </citation>
    <scope>NUCLEOTIDE SEQUENCE [LARGE SCALE GENOMIC DNA]</scope>
    <source>
        <strain evidence="8 9">LMG 27952</strain>
    </source>
</reference>
<dbReference type="EMBL" id="CAJHCQ010000035">
    <property type="protein sequence ID" value="CAD6561366.1"/>
    <property type="molecule type" value="Genomic_DNA"/>
</dbReference>
<dbReference type="InterPro" id="IPR036250">
    <property type="entry name" value="AcylCo_DH-like_C"/>
</dbReference>
<dbReference type="Gene3D" id="1.10.540.10">
    <property type="entry name" value="Acyl-CoA dehydrogenase/oxidase, N-terminal domain"/>
    <property type="match status" value="1"/>
</dbReference>
<dbReference type="SUPFAM" id="SSF47203">
    <property type="entry name" value="Acyl-CoA dehydrogenase C-terminal domain-like"/>
    <property type="match status" value="1"/>
</dbReference>
<sequence>MSKDLSSLFLDEQQIMIRDSARRVAADIIAPTAAQRDRESAWPRAEIRELAQLGFLGMLVPEAYGGTGAGVLDFCLAQHEFAAHDAGLATILHVHNFTAMCIAKNGTEEQKERFLPAMASGESIGAFLLSESHAGSDTAALRTSAVRDGDHYVLNGSKQFISNGSEAGVGVAFAITDKAAGKRGATTFIVDPAQPGYATTRIEEKLGQHTAHTAQIALENHRVPAENRLGAEGDGYRTVMSGLSDGRIGIAFIAAGAARGALDAAVKYANEREAYGAPIARLQGVAFDLADMAAQVDVAFQYCLHAARLCDAGVDCTKEASIAKLFASEMAEKVCSSALQIHGGYGYLCDFPVERYLRDVRVCKIYEGTSHIQKLIIARQLG</sequence>
<protein>
    <submittedName>
        <fullName evidence="8">Acyl-CoA dehydrogenase</fullName>
        <ecNumber evidence="8">1.3.99.-</ecNumber>
    </submittedName>
</protein>
<evidence type="ECO:0000256" key="1">
    <source>
        <dbReference type="ARBA" id="ARBA00001974"/>
    </source>
</evidence>
<dbReference type="InterPro" id="IPR037069">
    <property type="entry name" value="AcylCoA_DH/ox_N_sf"/>
</dbReference>
<dbReference type="InterPro" id="IPR009075">
    <property type="entry name" value="AcylCo_DH/oxidase_C"/>
</dbReference>
<dbReference type="Proteomes" id="UP000656319">
    <property type="component" value="Unassembled WGS sequence"/>
</dbReference>
<comment type="cofactor">
    <cofactor evidence="1">
        <name>FAD</name>
        <dbReference type="ChEBI" id="CHEBI:57692"/>
    </cofactor>
</comment>
<evidence type="ECO:0000256" key="3">
    <source>
        <dbReference type="ARBA" id="ARBA00022630"/>
    </source>
</evidence>
<dbReference type="InterPro" id="IPR006091">
    <property type="entry name" value="Acyl-CoA_Oxase/DH_mid-dom"/>
</dbReference>
<dbReference type="Gene3D" id="2.40.110.10">
    <property type="entry name" value="Butyryl-CoA Dehydrogenase, subunit A, domain 2"/>
    <property type="match status" value="1"/>
</dbReference>
<evidence type="ECO:0000259" key="7">
    <source>
        <dbReference type="Pfam" id="PF02771"/>
    </source>
</evidence>
<dbReference type="InterPro" id="IPR006089">
    <property type="entry name" value="Acyl-CoA_DH_CS"/>
</dbReference>
<proteinExistence type="inferred from homology"/>
<keyword evidence="8" id="KW-0560">Oxidoreductase</keyword>
<evidence type="ECO:0000256" key="2">
    <source>
        <dbReference type="ARBA" id="ARBA00009347"/>
    </source>
</evidence>
<dbReference type="Pfam" id="PF00441">
    <property type="entry name" value="Acyl-CoA_dh_1"/>
    <property type="match status" value="1"/>
</dbReference>
<dbReference type="PANTHER" id="PTHR43884">
    <property type="entry name" value="ACYL-COA DEHYDROGENASE"/>
    <property type="match status" value="1"/>
</dbReference>
<dbReference type="RefSeq" id="WP_328809980.1">
    <property type="nucleotide sequence ID" value="NZ_CAJHCQ010000035.1"/>
</dbReference>
<dbReference type="PIRSF" id="PIRSF016578">
    <property type="entry name" value="HsaA"/>
    <property type="match status" value="1"/>
</dbReference>
<accession>A0ABM8PB02</accession>
<dbReference type="PANTHER" id="PTHR43884:SF12">
    <property type="entry name" value="ISOVALERYL-COA DEHYDROGENASE, MITOCHONDRIAL-RELATED"/>
    <property type="match status" value="1"/>
</dbReference>
<organism evidence="8 9">
    <name type="scientific">Paraburkholderia hiiakae</name>
    <dbReference type="NCBI Taxonomy" id="1081782"/>
    <lineage>
        <taxon>Bacteria</taxon>
        <taxon>Pseudomonadati</taxon>
        <taxon>Pseudomonadota</taxon>
        <taxon>Betaproteobacteria</taxon>
        <taxon>Burkholderiales</taxon>
        <taxon>Burkholderiaceae</taxon>
        <taxon>Paraburkholderia</taxon>
    </lineage>
</organism>
<keyword evidence="4" id="KW-0274">FAD</keyword>
<evidence type="ECO:0000256" key="4">
    <source>
        <dbReference type="ARBA" id="ARBA00022827"/>
    </source>
</evidence>
<feature type="domain" description="Acyl-CoA dehydrogenase/oxidase N-terminal" evidence="7">
    <location>
        <begin position="12"/>
        <end position="122"/>
    </location>
</feature>
<dbReference type="Pfam" id="PF02770">
    <property type="entry name" value="Acyl-CoA_dh_M"/>
    <property type="match status" value="1"/>
</dbReference>
<feature type="domain" description="Acyl-CoA dehydrogenase/oxidase C-terminal" evidence="5">
    <location>
        <begin position="233"/>
        <end position="381"/>
    </location>
</feature>
<dbReference type="Pfam" id="PF02771">
    <property type="entry name" value="Acyl-CoA_dh_N"/>
    <property type="match status" value="1"/>
</dbReference>
<dbReference type="InterPro" id="IPR009100">
    <property type="entry name" value="AcylCoA_DH/oxidase_NM_dom_sf"/>
</dbReference>
<dbReference type="PROSITE" id="PS00073">
    <property type="entry name" value="ACYL_COA_DH_2"/>
    <property type="match status" value="1"/>
</dbReference>
<gene>
    <name evidence="8" type="primary">mmgC_7</name>
    <name evidence="8" type="ORF">LMG27952_07432</name>
</gene>
<dbReference type="Gene3D" id="1.20.140.10">
    <property type="entry name" value="Butyryl-CoA Dehydrogenase, subunit A, domain 3"/>
    <property type="match status" value="1"/>
</dbReference>
<evidence type="ECO:0000313" key="9">
    <source>
        <dbReference type="Proteomes" id="UP000656319"/>
    </source>
</evidence>
<name>A0ABM8PB02_9BURK</name>
<dbReference type="SUPFAM" id="SSF56645">
    <property type="entry name" value="Acyl-CoA dehydrogenase NM domain-like"/>
    <property type="match status" value="1"/>
</dbReference>
<dbReference type="EC" id="1.3.99.-" evidence="8"/>
<evidence type="ECO:0000313" key="8">
    <source>
        <dbReference type="EMBL" id="CAD6561366.1"/>
    </source>
</evidence>
<comment type="similarity">
    <text evidence="2">Belongs to the acyl-CoA dehydrogenase family.</text>
</comment>
<evidence type="ECO:0000259" key="6">
    <source>
        <dbReference type="Pfam" id="PF02770"/>
    </source>
</evidence>
<comment type="caution">
    <text evidence="8">The sequence shown here is derived from an EMBL/GenBank/DDBJ whole genome shotgun (WGS) entry which is preliminary data.</text>
</comment>
<evidence type="ECO:0000259" key="5">
    <source>
        <dbReference type="Pfam" id="PF00441"/>
    </source>
</evidence>
<dbReference type="InterPro" id="IPR013786">
    <property type="entry name" value="AcylCoA_DH/ox_N"/>
</dbReference>
<keyword evidence="3" id="KW-0285">Flavoprotein</keyword>
<keyword evidence="9" id="KW-1185">Reference proteome</keyword>